<evidence type="ECO:0000313" key="8">
    <source>
        <dbReference type="EMBL" id="KAK0618913.1"/>
    </source>
</evidence>
<evidence type="ECO:0000256" key="3">
    <source>
        <dbReference type="ARBA" id="ARBA00022692"/>
    </source>
</evidence>
<evidence type="ECO:0000256" key="6">
    <source>
        <dbReference type="PIRSR" id="PIRSR604254-1"/>
    </source>
</evidence>
<feature type="transmembrane region" description="Helical" evidence="7">
    <location>
        <begin position="201"/>
        <end position="222"/>
    </location>
</feature>
<dbReference type="EMBL" id="JAULSU010000004">
    <property type="protein sequence ID" value="KAK0618913.1"/>
    <property type="molecule type" value="Genomic_DNA"/>
</dbReference>
<dbReference type="PANTHER" id="PTHR20855">
    <property type="entry name" value="ADIPOR/PROGESTIN RECEPTOR-RELATED"/>
    <property type="match status" value="1"/>
</dbReference>
<gene>
    <name evidence="8" type="ORF">B0T14DRAFT_584158</name>
</gene>
<feature type="binding site" evidence="6">
    <location>
        <position position="240"/>
    </location>
    <ligand>
        <name>Zn(2+)</name>
        <dbReference type="ChEBI" id="CHEBI:29105"/>
    </ligand>
</feature>
<keyword evidence="6" id="KW-0862">Zinc</keyword>
<evidence type="ECO:0000256" key="2">
    <source>
        <dbReference type="ARBA" id="ARBA00007018"/>
    </source>
</evidence>
<comment type="subcellular location">
    <subcellularLocation>
        <location evidence="1">Membrane</location>
        <topology evidence="1">Multi-pass membrane protein</topology>
    </subcellularLocation>
</comment>
<evidence type="ECO:0000256" key="5">
    <source>
        <dbReference type="ARBA" id="ARBA00023136"/>
    </source>
</evidence>
<dbReference type="GO" id="GO:0038023">
    <property type="term" value="F:signaling receptor activity"/>
    <property type="evidence" value="ECO:0007669"/>
    <property type="project" value="TreeGrafter"/>
</dbReference>
<dbReference type="GO" id="GO:0006882">
    <property type="term" value="P:intracellular zinc ion homeostasis"/>
    <property type="evidence" value="ECO:0007669"/>
    <property type="project" value="TreeGrafter"/>
</dbReference>
<feature type="transmembrane region" description="Helical" evidence="7">
    <location>
        <begin position="242"/>
        <end position="259"/>
    </location>
</feature>
<dbReference type="GO" id="GO:0016020">
    <property type="term" value="C:membrane"/>
    <property type="evidence" value="ECO:0007669"/>
    <property type="project" value="UniProtKB-SubCell"/>
</dbReference>
<reference evidence="8" key="1">
    <citation type="submission" date="2023-06" db="EMBL/GenBank/DDBJ databases">
        <title>Genome-scale phylogeny and comparative genomics of the fungal order Sordariales.</title>
        <authorList>
            <consortium name="Lawrence Berkeley National Laboratory"/>
            <person name="Hensen N."/>
            <person name="Bonometti L."/>
            <person name="Westerberg I."/>
            <person name="Brannstrom I.O."/>
            <person name="Guillou S."/>
            <person name="Cros-Aarteil S."/>
            <person name="Calhoun S."/>
            <person name="Haridas S."/>
            <person name="Kuo A."/>
            <person name="Mondo S."/>
            <person name="Pangilinan J."/>
            <person name="Riley R."/>
            <person name="Labutti K."/>
            <person name="Andreopoulos B."/>
            <person name="Lipzen A."/>
            <person name="Chen C."/>
            <person name="Yanf M."/>
            <person name="Daum C."/>
            <person name="Ng V."/>
            <person name="Clum A."/>
            <person name="Steindorff A."/>
            <person name="Ohm R."/>
            <person name="Martin F."/>
            <person name="Silar P."/>
            <person name="Natvig D."/>
            <person name="Lalanne C."/>
            <person name="Gautier V."/>
            <person name="Ament-Velasquez S.L."/>
            <person name="Kruys A."/>
            <person name="Hutchinson M.I."/>
            <person name="Powell A.J."/>
            <person name="Barry K."/>
            <person name="Miller A.N."/>
            <person name="Grigoriev I.V."/>
            <person name="Debuchy R."/>
            <person name="Gladieux P."/>
            <person name="Thoren M.H."/>
            <person name="Johannesson H."/>
        </authorList>
    </citation>
    <scope>NUCLEOTIDE SEQUENCE</scope>
    <source>
        <strain evidence="8">CBS 606.72</strain>
    </source>
</reference>
<evidence type="ECO:0000256" key="4">
    <source>
        <dbReference type="ARBA" id="ARBA00022989"/>
    </source>
</evidence>
<keyword evidence="5 7" id="KW-0472">Membrane</keyword>
<keyword evidence="9" id="KW-1185">Reference proteome</keyword>
<feature type="transmembrane region" description="Helical" evidence="7">
    <location>
        <begin position="139"/>
        <end position="159"/>
    </location>
</feature>
<dbReference type="InterPro" id="IPR004254">
    <property type="entry name" value="AdipoR/HlyIII-related"/>
</dbReference>
<organism evidence="8 9">
    <name type="scientific">Immersiella caudata</name>
    <dbReference type="NCBI Taxonomy" id="314043"/>
    <lineage>
        <taxon>Eukaryota</taxon>
        <taxon>Fungi</taxon>
        <taxon>Dikarya</taxon>
        <taxon>Ascomycota</taxon>
        <taxon>Pezizomycotina</taxon>
        <taxon>Sordariomycetes</taxon>
        <taxon>Sordariomycetidae</taxon>
        <taxon>Sordariales</taxon>
        <taxon>Lasiosphaeriaceae</taxon>
        <taxon>Immersiella</taxon>
    </lineage>
</organism>
<keyword evidence="3 7" id="KW-0812">Transmembrane</keyword>
<name>A0AA39WNY8_9PEZI</name>
<sequence>MSSHLSVHLTQAKHSFDIFTLSESSESVQASIASAWRLNNETINIHSHLVGGAVFTLLPIYFHLAFDPPLADAVVVSIFLEGVAICFLLSALFHTLENHSPKVSDFMNHLDHLGIVILVWGAGISMIYYSFLCDVRLRIVYWTLMSCASASCAAMTFISAFRTPKYHAWKIAAFVSLGLTGIIFIIHGIAAFGLETQKRRMPLLLVVAMMAANLVGVLVYAMRVPERWFPHKFNLLGCSHQIFHIAVVLAACVHFATLIKASTSARNETCVVV</sequence>
<comment type="similarity">
    <text evidence="2">Belongs to the ADIPOR family.</text>
</comment>
<feature type="transmembrane region" description="Helical" evidence="7">
    <location>
        <begin position="45"/>
        <end position="66"/>
    </location>
</feature>
<feature type="binding site" evidence="6">
    <location>
        <position position="94"/>
    </location>
    <ligand>
        <name>Zn(2+)</name>
        <dbReference type="ChEBI" id="CHEBI:29105"/>
    </ligand>
</feature>
<dbReference type="GO" id="GO:0046872">
    <property type="term" value="F:metal ion binding"/>
    <property type="evidence" value="ECO:0007669"/>
    <property type="project" value="UniProtKB-KW"/>
</dbReference>
<proteinExistence type="inferred from homology"/>
<comment type="caution">
    <text evidence="8">The sequence shown here is derived from an EMBL/GenBank/DDBJ whole genome shotgun (WGS) entry which is preliminary data.</text>
</comment>
<feature type="transmembrane region" description="Helical" evidence="7">
    <location>
        <begin position="113"/>
        <end position="132"/>
    </location>
</feature>
<feature type="transmembrane region" description="Helical" evidence="7">
    <location>
        <begin position="171"/>
        <end position="194"/>
    </location>
</feature>
<protein>
    <submittedName>
        <fullName evidence="8">MPR-like GPCR protein</fullName>
    </submittedName>
</protein>
<keyword evidence="4 7" id="KW-1133">Transmembrane helix</keyword>
<dbReference type="Proteomes" id="UP001175000">
    <property type="component" value="Unassembled WGS sequence"/>
</dbReference>
<dbReference type="Pfam" id="PF03006">
    <property type="entry name" value="HlyIII"/>
    <property type="match status" value="1"/>
</dbReference>
<dbReference type="PANTHER" id="PTHR20855:SF52">
    <property type="entry name" value="ADIPONECTIN RECEPTOR PROTEIN"/>
    <property type="match status" value="1"/>
</dbReference>
<accession>A0AA39WNY8</accession>
<keyword evidence="6" id="KW-0479">Metal-binding</keyword>
<evidence type="ECO:0000313" key="9">
    <source>
        <dbReference type="Proteomes" id="UP001175000"/>
    </source>
</evidence>
<dbReference type="AlphaFoldDB" id="A0AA39WNY8"/>
<evidence type="ECO:0000256" key="7">
    <source>
        <dbReference type="SAM" id="Phobius"/>
    </source>
</evidence>
<feature type="binding site" evidence="6">
    <location>
        <position position="244"/>
    </location>
    <ligand>
        <name>Zn(2+)</name>
        <dbReference type="ChEBI" id="CHEBI:29105"/>
    </ligand>
</feature>
<evidence type="ECO:0000256" key="1">
    <source>
        <dbReference type="ARBA" id="ARBA00004141"/>
    </source>
</evidence>
<feature type="transmembrane region" description="Helical" evidence="7">
    <location>
        <begin position="73"/>
        <end position="93"/>
    </location>
</feature>